<keyword evidence="7" id="KW-0539">Nucleus</keyword>
<feature type="region of interest" description="Disordered" evidence="8">
    <location>
        <begin position="19"/>
        <end position="118"/>
    </location>
</feature>
<dbReference type="PANTHER" id="PTHR19290">
    <property type="entry name" value="BASIC HELIX-LOOP-HELIX PROTEIN NEUROGENIN-RELATED"/>
    <property type="match status" value="1"/>
</dbReference>
<gene>
    <name evidence="10" type="ORF">ElyMa_005148700</name>
</gene>
<dbReference type="InterPro" id="IPR022575">
    <property type="entry name" value="NeuroD_DUF"/>
</dbReference>
<keyword evidence="1" id="KW-0217">Developmental protein</keyword>
<keyword evidence="5" id="KW-0238">DNA-binding</keyword>
<dbReference type="GO" id="GO:0000981">
    <property type="term" value="F:DNA-binding transcription factor activity, RNA polymerase II-specific"/>
    <property type="evidence" value="ECO:0007669"/>
    <property type="project" value="TreeGrafter"/>
</dbReference>
<dbReference type="GO" id="GO:0070888">
    <property type="term" value="F:E-box binding"/>
    <property type="evidence" value="ECO:0007669"/>
    <property type="project" value="TreeGrafter"/>
</dbReference>
<dbReference type="InterPro" id="IPR036638">
    <property type="entry name" value="HLH_DNA-bd_sf"/>
</dbReference>
<evidence type="ECO:0000256" key="4">
    <source>
        <dbReference type="ARBA" id="ARBA00023015"/>
    </source>
</evidence>
<dbReference type="Pfam" id="PF12533">
    <property type="entry name" value="Neuro_bHLH"/>
    <property type="match status" value="1"/>
</dbReference>
<dbReference type="GO" id="GO:0045944">
    <property type="term" value="P:positive regulation of transcription by RNA polymerase II"/>
    <property type="evidence" value="ECO:0007669"/>
    <property type="project" value="TreeGrafter"/>
</dbReference>
<feature type="compositionally biased region" description="Polar residues" evidence="8">
    <location>
        <begin position="368"/>
        <end position="385"/>
    </location>
</feature>
<reference evidence="10 11" key="1">
    <citation type="journal article" date="2021" name="Elife">
        <title>Chloroplast acquisition without the gene transfer in kleptoplastic sea slugs, Plakobranchus ocellatus.</title>
        <authorList>
            <person name="Maeda T."/>
            <person name="Takahashi S."/>
            <person name="Yoshida T."/>
            <person name="Shimamura S."/>
            <person name="Takaki Y."/>
            <person name="Nagai Y."/>
            <person name="Toyoda A."/>
            <person name="Suzuki Y."/>
            <person name="Arimoto A."/>
            <person name="Ishii H."/>
            <person name="Satoh N."/>
            <person name="Nishiyama T."/>
            <person name="Hasebe M."/>
            <person name="Maruyama T."/>
            <person name="Minagawa J."/>
            <person name="Obokata J."/>
            <person name="Shigenobu S."/>
        </authorList>
    </citation>
    <scope>NUCLEOTIDE SEQUENCE [LARGE SCALE GENOMIC DNA]</scope>
</reference>
<dbReference type="GO" id="GO:0007423">
    <property type="term" value="P:sensory organ development"/>
    <property type="evidence" value="ECO:0007669"/>
    <property type="project" value="TreeGrafter"/>
</dbReference>
<dbReference type="PROSITE" id="PS50888">
    <property type="entry name" value="BHLH"/>
    <property type="match status" value="1"/>
</dbReference>
<dbReference type="InterPro" id="IPR050359">
    <property type="entry name" value="bHLH_transcription_factors"/>
</dbReference>
<dbReference type="EMBL" id="BMAT01010316">
    <property type="protein sequence ID" value="GFS24073.1"/>
    <property type="molecule type" value="Genomic_DNA"/>
</dbReference>
<keyword evidence="4" id="KW-0805">Transcription regulation</keyword>
<dbReference type="GO" id="GO:0046983">
    <property type="term" value="F:protein dimerization activity"/>
    <property type="evidence" value="ECO:0007669"/>
    <property type="project" value="InterPro"/>
</dbReference>
<comment type="caution">
    <text evidence="10">The sequence shown here is derived from an EMBL/GenBank/DDBJ whole genome shotgun (WGS) entry which is preliminary data.</text>
</comment>
<evidence type="ECO:0000256" key="8">
    <source>
        <dbReference type="SAM" id="MobiDB-lite"/>
    </source>
</evidence>
<dbReference type="SMART" id="SM00353">
    <property type="entry name" value="HLH"/>
    <property type="match status" value="1"/>
</dbReference>
<organism evidence="10 11">
    <name type="scientific">Elysia marginata</name>
    <dbReference type="NCBI Taxonomy" id="1093978"/>
    <lineage>
        <taxon>Eukaryota</taxon>
        <taxon>Metazoa</taxon>
        <taxon>Spiralia</taxon>
        <taxon>Lophotrochozoa</taxon>
        <taxon>Mollusca</taxon>
        <taxon>Gastropoda</taxon>
        <taxon>Heterobranchia</taxon>
        <taxon>Euthyneura</taxon>
        <taxon>Panpulmonata</taxon>
        <taxon>Sacoglossa</taxon>
        <taxon>Placobranchoidea</taxon>
        <taxon>Plakobranchidae</taxon>
        <taxon>Elysia</taxon>
    </lineage>
</organism>
<keyword evidence="6" id="KW-0804">Transcription</keyword>
<dbReference type="Gene3D" id="4.10.280.10">
    <property type="entry name" value="Helix-loop-helix DNA-binding domain"/>
    <property type="match status" value="1"/>
</dbReference>
<dbReference type="SUPFAM" id="SSF47459">
    <property type="entry name" value="HLH, helix-loop-helix DNA-binding domain"/>
    <property type="match status" value="1"/>
</dbReference>
<dbReference type="InterPro" id="IPR011598">
    <property type="entry name" value="bHLH_dom"/>
</dbReference>
<keyword evidence="11" id="KW-1185">Reference proteome</keyword>
<feature type="compositionally biased region" description="Basic and acidic residues" evidence="8">
    <location>
        <begin position="55"/>
        <end position="74"/>
    </location>
</feature>
<dbReference type="Pfam" id="PF00010">
    <property type="entry name" value="HLH"/>
    <property type="match status" value="1"/>
</dbReference>
<evidence type="ECO:0000259" key="9">
    <source>
        <dbReference type="PROSITE" id="PS50888"/>
    </source>
</evidence>
<dbReference type="PANTHER" id="PTHR19290:SF134">
    <property type="entry name" value="NEUROGENIC DIFFERENTIATION FACTOR 1"/>
    <property type="match status" value="1"/>
</dbReference>
<feature type="region of interest" description="Disordered" evidence="8">
    <location>
        <begin position="359"/>
        <end position="385"/>
    </location>
</feature>
<keyword evidence="2" id="KW-0221">Differentiation</keyword>
<proteinExistence type="predicted"/>
<keyword evidence="3" id="KW-0524">Neurogenesis</keyword>
<dbReference type="Proteomes" id="UP000762676">
    <property type="component" value="Unassembled WGS sequence"/>
</dbReference>
<dbReference type="GO" id="GO:0005634">
    <property type="term" value="C:nucleus"/>
    <property type="evidence" value="ECO:0007669"/>
    <property type="project" value="TreeGrafter"/>
</dbReference>
<evidence type="ECO:0000313" key="10">
    <source>
        <dbReference type="EMBL" id="GFS24073.1"/>
    </source>
</evidence>
<evidence type="ECO:0000256" key="5">
    <source>
        <dbReference type="ARBA" id="ARBA00023125"/>
    </source>
</evidence>
<evidence type="ECO:0000256" key="3">
    <source>
        <dbReference type="ARBA" id="ARBA00022902"/>
    </source>
</evidence>
<dbReference type="AlphaFoldDB" id="A0AAV4JQ48"/>
<evidence type="ECO:0000256" key="2">
    <source>
        <dbReference type="ARBA" id="ARBA00022782"/>
    </source>
</evidence>
<evidence type="ECO:0000256" key="7">
    <source>
        <dbReference type="ARBA" id="ARBA00023242"/>
    </source>
</evidence>
<sequence length="529" mass="58338">MPIKNGHCALSLSDQFIELFDDEDDEDREEDDDDEDDESLMSSGPDDLPDSTTGDDGKERFATVENHIRTKDGSHSVTSGLGYQDEAEKDVGDCGGHHPGPRQPQKKRGPKKQPLNKTRQVKLKVRRVKANARERNRMHGLNSALDELRKHVPCHSKTQKLSKIETLRLARNYIHALASVLQSGVRPDSVTFARDLSRGLSQNTMNLVAACLQLNPRTLLPESAYAGKPYQFMYDNTIRYGGGGYPLLHPHHNFHLPQNHSGDPFAMFNLQPLNCQTGMNMFEPASQPMSYGSCPQILPGNPNQNSFSSQEACLPSSCSDQSVMGSPNGSVNNGYPHHSPNAGMISRAQNATSDFYAHQSPYGVQDCNKPSPTSDQTFTSSPSHTFFQSTSQRAVNMIHQQSMSSRTPNSSQMPQMQHLNVTSCLNPLTGIANTETFRRSPHESPVAGPPLSAEYSSMSGRQQLSNIQRCTLSYPRNTRITPPHTNCLKPQSHQCSGNVAMQACQVDTNINTFDQGNELALLTSSPDLF</sequence>
<evidence type="ECO:0000256" key="6">
    <source>
        <dbReference type="ARBA" id="ARBA00023163"/>
    </source>
</evidence>
<feature type="domain" description="BHLH" evidence="9">
    <location>
        <begin position="125"/>
        <end position="177"/>
    </location>
</feature>
<feature type="compositionally biased region" description="Acidic residues" evidence="8">
    <location>
        <begin position="19"/>
        <end position="39"/>
    </location>
</feature>
<evidence type="ECO:0000256" key="1">
    <source>
        <dbReference type="ARBA" id="ARBA00022473"/>
    </source>
</evidence>
<name>A0AAV4JQ48_9GAST</name>
<protein>
    <submittedName>
        <fullName evidence="10">Neurogenic differentiation factor</fullName>
    </submittedName>
</protein>
<accession>A0AAV4JQ48</accession>
<dbReference type="GO" id="GO:0061564">
    <property type="term" value="P:axon development"/>
    <property type="evidence" value="ECO:0007669"/>
    <property type="project" value="TreeGrafter"/>
</dbReference>
<evidence type="ECO:0000313" key="11">
    <source>
        <dbReference type="Proteomes" id="UP000762676"/>
    </source>
</evidence>
<dbReference type="FunFam" id="4.10.280.10:FF:000006">
    <property type="entry name" value="Neurogenic differentiation factor"/>
    <property type="match status" value="1"/>
</dbReference>